<evidence type="ECO:0000313" key="2">
    <source>
        <dbReference type="EMBL" id="JAE24746.1"/>
    </source>
</evidence>
<accession>A0A0A9GQB1</accession>
<reference evidence="2" key="1">
    <citation type="submission" date="2014-09" db="EMBL/GenBank/DDBJ databases">
        <authorList>
            <person name="Magalhaes I.L.F."/>
            <person name="Oliveira U."/>
            <person name="Santos F.R."/>
            <person name="Vidigal T.H.D.A."/>
            <person name="Brescovit A.D."/>
            <person name="Santos A.J."/>
        </authorList>
    </citation>
    <scope>NUCLEOTIDE SEQUENCE</scope>
    <source>
        <tissue evidence="2">Shoot tissue taken approximately 20 cm above the soil surface</tissue>
    </source>
</reference>
<reference evidence="2" key="2">
    <citation type="journal article" date="2015" name="Data Brief">
        <title>Shoot transcriptome of the giant reed, Arundo donax.</title>
        <authorList>
            <person name="Barrero R.A."/>
            <person name="Guerrero F.D."/>
            <person name="Moolhuijzen P."/>
            <person name="Goolsby J.A."/>
            <person name="Tidwell J."/>
            <person name="Bellgard S.E."/>
            <person name="Bellgard M.I."/>
        </authorList>
    </citation>
    <scope>NUCLEOTIDE SEQUENCE</scope>
    <source>
        <tissue evidence="2">Shoot tissue taken approximately 20 cm above the soil surface</tissue>
    </source>
</reference>
<feature type="compositionally biased region" description="Low complexity" evidence="1">
    <location>
        <begin position="8"/>
        <end position="22"/>
    </location>
</feature>
<evidence type="ECO:0000256" key="1">
    <source>
        <dbReference type="SAM" id="MobiDB-lite"/>
    </source>
</evidence>
<feature type="region of interest" description="Disordered" evidence="1">
    <location>
        <begin position="1"/>
        <end position="37"/>
    </location>
</feature>
<protein>
    <submittedName>
        <fullName evidence="2">Uncharacterized protein</fullName>
    </submittedName>
</protein>
<dbReference type="AlphaFoldDB" id="A0A0A9GQB1"/>
<name>A0A0A9GQB1_ARUDO</name>
<sequence length="37" mass="3734">MLNVGNEPSWSSGPSARAAGPSTAQSNSCDQSRGIGR</sequence>
<dbReference type="EMBL" id="GBRH01173150">
    <property type="protein sequence ID" value="JAE24746.1"/>
    <property type="molecule type" value="Transcribed_RNA"/>
</dbReference>
<organism evidence="2">
    <name type="scientific">Arundo donax</name>
    <name type="common">Giant reed</name>
    <name type="synonym">Donax arundinaceus</name>
    <dbReference type="NCBI Taxonomy" id="35708"/>
    <lineage>
        <taxon>Eukaryota</taxon>
        <taxon>Viridiplantae</taxon>
        <taxon>Streptophyta</taxon>
        <taxon>Embryophyta</taxon>
        <taxon>Tracheophyta</taxon>
        <taxon>Spermatophyta</taxon>
        <taxon>Magnoliopsida</taxon>
        <taxon>Liliopsida</taxon>
        <taxon>Poales</taxon>
        <taxon>Poaceae</taxon>
        <taxon>PACMAD clade</taxon>
        <taxon>Arundinoideae</taxon>
        <taxon>Arundineae</taxon>
        <taxon>Arundo</taxon>
    </lineage>
</organism>
<proteinExistence type="predicted"/>